<protein>
    <submittedName>
        <fullName evidence="1">Uncharacterized protein</fullName>
    </submittedName>
</protein>
<sequence length="414" mass="47586">MDGQHASSFFAIPIELRRAVYAHLLSTAGQHIQYITGDDGIHHFRLTPCIVSAKWDEEELDGTERNPDKLYWVWGPIYKRRLSSSWGPHWMCEELAFNLPVCEHAHWKGSSTQEAGDIAPASLRGFASALRVCKRMYMELVEEATTGTDFHVTDLRTLKAMLDHRAPAPAPYSFEGSICPCISKLSITLSLPLAFFQAIEAVVYRASPDWEIASTSDIEDNSVGTWLHLHSRLLIQLPKLRKLRVWLDHNNDSYWSVVDERAILAPMEALRTSNPSLELVCVLPKLHPRIEDRQRHYLSVDVDEEEESPSRLVVHRFMRQRYRVVEDRDTGDKTVTIVPDFPVLYKHPLFDGRPLLDVEDYERALWRSGLDVRQHFMWLRPLSTDSPEFTSSGTEHEVNDQSPASYTYRIFSSN</sequence>
<dbReference type="EMBL" id="MU853340">
    <property type="protein sequence ID" value="KAK4113247.1"/>
    <property type="molecule type" value="Genomic_DNA"/>
</dbReference>
<name>A0AAN6TF11_9PEZI</name>
<organism evidence="1 2">
    <name type="scientific">Canariomyces notabilis</name>
    <dbReference type="NCBI Taxonomy" id="2074819"/>
    <lineage>
        <taxon>Eukaryota</taxon>
        <taxon>Fungi</taxon>
        <taxon>Dikarya</taxon>
        <taxon>Ascomycota</taxon>
        <taxon>Pezizomycotina</taxon>
        <taxon>Sordariomycetes</taxon>
        <taxon>Sordariomycetidae</taxon>
        <taxon>Sordariales</taxon>
        <taxon>Chaetomiaceae</taxon>
        <taxon>Canariomyces</taxon>
    </lineage>
</organism>
<evidence type="ECO:0000313" key="1">
    <source>
        <dbReference type="EMBL" id="KAK4113247.1"/>
    </source>
</evidence>
<dbReference type="RefSeq" id="XP_064670817.1">
    <property type="nucleotide sequence ID" value="XM_064815068.1"/>
</dbReference>
<reference evidence="1" key="2">
    <citation type="submission" date="2023-05" db="EMBL/GenBank/DDBJ databases">
        <authorList>
            <consortium name="Lawrence Berkeley National Laboratory"/>
            <person name="Steindorff A."/>
            <person name="Hensen N."/>
            <person name="Bonometti L."/>
            <person name="Westerberg I."/>
            <person name="Brannstrom I.O."/>
            <person name="Guillou S."/>
            <person name="Cros-Aarteil S."/>
            <person name="Calhoun S."/>
            <person name="Haridas S."/>
            <person name="Kuo A."/>
            <person name="Mondo S."/>
            <person name="Pangilinan J."/>
            <person name="Riley R."/>
            <person name="Labutti K."/>
            <person name="Andreopoulos B."/>
            <person name="Lipzen A."/>
            <person name="Chen C."/>
            <person name="Yanf M."/>
            <person name="Daum C."/>
            <person name="Ng V."/>
            <person name="Clum A."/>
            <person name="Ohm R."/>
            <person name="Martin F."/>
            <person name="Silar P."/>
            <person name="Natvig D."/>
            <person name="Lalanne C."/>
            <person name="Gautier V."/>
            <person name="Ament-Velasquez S.L."/>
            <person name="Kruys A."/>
            <person name="Hutchinson M.I."/>
            <person name="Powell A.J."/>
            <person name="Barry K."/>
            <person name="Miller A.N."/>
            <person name="Grigoriev I.V."/>
            <person name="Debuchy R."/>
            <person name="Gladieux P."/>
            <person name="Thoren M.H."/>
            <person name="Johannesson H."/>
        </authorList>
    </citation>
    <scope>NUCLEOTIDE SEQUENCE</scope>
    <source>
        <strain evidence="1">CBS 508.74</strain>
    </source>
</reference>
<keyword evidence="2" id="KW-1185">Reference proteome</keyword>
<comment type="caution">
    <text evidence="1">The sequence shown here is derived from an EMBL/GenBank/DDBJ whole genome shotgun (WGS) entry which is preliminary data.</text>
</comment>
<accession>A0AAN6TF11</accession>
<dbReference type="GeneID" id="89939193"/>
<reference evidence="1" key="1">
    <citation type="journal article" date="2023" name="Mol. Phylogenet. Evol.">
        <title>Genome-scale phylogeny and comparative genomics of the fungal order Sordariales.</title>
        <authorList>
            <person name="Hensen N."/>
            <person name="Bonometti L."/>
            <person name="Westerberg I."/>
            <person name="Brannstrom I.O."/>
            <person name="Guillou S."/>
            <person name="Cros-Aarteil S."/>
            <person name="Calhoun S."/>
            <person name="Haridas S."/>
            <person name="Kuo A."/>
            <person name="Mondo S."/>
            <person name="Pangilinan J."/>
            <person name="Riley R."/>
            <person name="LaButti K."/>
            <person name="Andreopoulos B."/>
            <person name="Lipzen A."/>
            <person name="Chen C."/>
            <person name="Yan M."/>
            <person name="Daum C."/>
            <person name="Ng V."/>
            <person name="Clum A."/>
            <person name="Steindorff A."/>
            <person name="Ohm R.A."/>
            <person name="Martin F."/>
            <person name="Silar P."/>
            <person name="Natvig D.O."/>
            <person name="Lalanne C."/>
            <person name="Gautier V."/>
            <person name="Ament-Velasquez S.L."/>
            <person name="Kruys A."/>
            <person name="Hutchinson M.I."/>
            <person name="Powell A.J."/>
            <person name="Barry K."/>
            <person name="Miller A.N."/>
            <person name="Grigoriev I.V."/>
            <person name="Debuchy R."/>
            <person name="Gladieux P."/>
            <person name="Hiltunen Thoren M."/>
            <person name="Johannesson H."/>
        </authorList>
    </citation>
    <scope>NUCLEOTIDE SEQUENCE</scope>
    <source>
        <strain evidence="1">CBS 508.74</strain>
    </source>
</reference>
<dbReference type="Proteomes" id="UP001302812">
    <property type="component" value="Unassembled WGS sequence"/>
</dbReference>
<dbReference type="AlphaFoldDB" id="A0AAN6TF11"/>
<evidence type="ECO:0000313" key="2">
    <source>
        <dbReference type="Proteomes" id="UP001302812"/>
    </source>
</evidence>
<proteinExistence type="predicted"/>
<gene>
    <name evidence="1" type="ORF">N656DRAFT_778773</name>
</gene>